<evidence type="ECO:0000313" key="14">
    <source>
        <dbReference type="EMBL" id="RTI20932.1"/>
    </source>
</evidence>
<feature type="region of interest" description="Disordered" evidence="11">
    <location>
        <begin position="204"/>
        <end position="224"/>
    </location>
</feature>
<dbReference type="CDD" id="cd00090">
    <property type="entry name" value="HTH_ARSR"/>
    <property type="match status" value="1"/>
</dbReference>
<dbReference type="InterPro" id="IPR036388">
    <property type="entry name" value="WH-like_DNA-bd_sf"/>
</dbReference>
<dbReference type="SUPFAM" id="SSF46785">
    <property type="entry name" value="Winged helix' DNA-binding domain"/>
    <property type="match status" value="1"/>
</dbReference>
<reference evidence="15 16" key="1">
    <citation type="journal article" date="2019" name="Extremophiles">
        <title>Biogeography of thermophiles and predominance of Thermus scotoductus in domestic water heaters.</title>
        <authorList>
            <person name="Wilpiszeski R.L."/>
            <person name="Zhang Z."/>
            <person name="House C.H."/>
        </authorList>
    </citation>
    <scope>NUCLEOTIDE SEQUENCE [LARGE SCALE GENOMIC DNA]</scope>
    <source>
        <strain evidence="14 16">10_S10</strain>
        <strain evidence="13 15">34_S34</strain>
    </source>
</reference>
<keyword evidence="3 10" id="KW-0597">Phosphoprotein</keyword>
<dbReference type="SMART" id="SM00448">
    <property type="entry name" value="REC"/>
    <property type="match status" value="1"/>
</dbReference>
<evidence type="ECO:0000256" key="8">
    <source>
        <dbReference type="ARBA" id="ARBA00023163"/>
    </source>
</evidence>
<dbReference type="Gene3D" id="3.40.50.2300">
    <property type="match status" value="1"/>
</dbReference>
<sequence length="224" mass="24574">MDRALIVEDDRRVAALHRAFLEAEGLEVVGTAGSVGAALSALELAPDLVLLDLYLPDGHGLDLLPALTGTYTLVITAAKDVPTVERALLGGAMDYIVKPFGRTRLREALARYRAFRNLRGRETVTQEDVDRLLVRRRGPKGLDPYTRERVLALLGEAGALTAEEVAGHLGLSRVTVWRYLEALRREGQVRAEVLYGAPGRPSRVYRLEGPEEAREGSRRTRGPG</sequence>
<dbReference type="GO" id="GO:0003700">
    <property type="term" value="F:DNA-binding transcription factor activity"/>
    <property type="evidence" value="ECO:0007669"/>
    <property type="project" value="InterPro"/>
</dbReference>
<dbReference type="Proteomes" id="UP000286734">
    <property type="component" value="Unassembled WGS sequence"/>
</dbReference>
<proteinExistence type="predicted"/>
<dbReference type="PANTHER" id="PTHR45526">
    <property type="entry name" value="TRANSCRIPTIONAL REGULATORY PROTEIN DPIA"/>
    <property type="match status" value="1"/>
</dbReference>
<dbReference type="InterPro" id="IPR011006">
    <property type="entry name" value="CheY-like_superfamily"/>
</dbReference>
<comment type="subcellular location">
    <subcellularLocation>
        <location evidence="1 9">Cytoplasm</location>
    </subcellularLocation>
</comment>
<feature type="modified residue" description="4-aspartylphosphate" evidence="10">
    <location>
        <position position="52"/>
    </location>
</feature>
<dbReference type="PIRSF" id="PIRSF006171">
    <property type="entry name" value="RR_citrat_malat"/>
    <property type="match status" value="1"/>
</dbReference>
<dbReference type="SUPFAM" id="SSF52172">
    <property type="entry name" value="CheY-like"/>
    <property type="match status" value="1"/>
</dbReference>
<feature type="compositionally biased region" description="Basic and acidic residues" evidence="11">
    <location>
        <begin position="205"/>
        <end position="218"/>
    </location>
</feature>
<comment type="caution">
    <text evidence="14">The sequence shown here is derived from an EMBL/GenBank/DDBJ whole genome shotgun (WGS) entry which is preliminary data.</text>
</comment>
<evidence type="ECO:0000256" key="1">
    <source>
        <dbReference type="ARBA" id="ARBA00004496"/>
    </source>
</evidence>
<dbReference type="InterPro" id="IPR051271">
    <property type="entry name" value="2C-system_Tx_regulators"/>
</dbReference>
<dbReference type="PANTHER" id="PTHR45526:SF1">
    <property type="entry name" value="TRANSCRIPTIONAL REGULATORY PROTEIN DCUR-RELATED"/>
    <property type="match status" value="1"/>
</dbReference>
<dbReference type="InterPro" id="IPR013196">
    <property type="entry name" value="HTH_11"/>
</dbReference>
<evidence type="ECO:0000256" key="11">
    <source>
        <dbReference type="SAM" id="MobiDB-lite"/>
    </source>
</evidence>
<dbReference type="Proteomes" id="UP000288073">
    <property type="component" value="Unassembled WGS sequence"/>
</dbReference>
<keyword evidence="4 9" id="KW-0902">Two-component regulatory system</keyword>
<dbReference type="InterPro" id="IPR024187">
    <property type="entry name" value="Sig_transdc_resp-reg_cit/mal"/>
</dbReference>
<evidence type="ECO:0000256" key="5">
    <source>
        <dbReference type="ARBA" id="ARBA00023015"/>
    </source>
</evidence>
<evidence type="ECO:0000256" key="3">
    <source>
        <dbReference type="ARBA" id="ARBA00022553"/>
    </source>
</evidence>
<dbReference type="RefSeq" id="WP_126200991.1">
    <property type="nucleotide sequence ID" value="NZ_PELP01000554.1"/>
</dbReference>
<dbReference type="GO" id="GO:0005737">
    <property type="term" value="C:cytoplasm"/>
    <property type="evidence" value="ECO:0007669"/>
    <property type="project" value="UniProtKB-SubCell"/>
</dbReference>
<evidence type="ECO:0000256" key="7">
    <source>
        <dbReference type="ARBA" id="ARBA00023159"/>
    </source>
</evidence>
<keyword evidence="6 9" id="KW-0238">DNA-binding</keyword>
<evidence type="ECO:0000259" key="12">
    <source>
        <dbReference type="PROSITE" id="PS50110"/>
    </source>
</evidence>
<protein>
    <recommendedName>
        <fullName evidence="9">Transcriptional regulatory protein</fullName>
    </recommendedName>
</protein>
<evidence type="ECO:0000313" key="16">
    <source>
        <dbReference type="Proteomes" id="UP000288073"/>
    </source>
</evidence>
<gene>
    <name evidence="14" type="ORF">CSW23_00395</name>
    <name evidence="13" type="ORF">CSW47_14195</name>
</gene>
<evidence type="ECO:0000256" key="6">
    <source>
        <dbReference type="ARBA" id="ARBA00023125"/>
    </source>
</evidence>
<keyword evidence="2 9" id="KW-0963">Cytoplasm</keyword>
<dbReference type="InterPro" id="IPR011991">
    <property type="entry name" value="ArsR-like_HTH"/>
</dbReference>
<keyword evidence="7 9" id="KW-0010">Activator</keyword>
<evidence type="ECO:0000313" key="15">
    <source>
        <dbReference type="Proteomes" id="UP000286734"/>
    </source>
</evidence>
<evidence type="ECO:0000313" key="13">
    <source>
        <dbReference type="EMBL" id="RTH00229.1"/>
    </source>
</evidence>
<organism evidence="14 16">
    <name type="scientific">Thermus scotoductus</name>
    <dbReference type="NCBI Taxonomy" id="37636"/>
    <lineage>
        <taxon>Bacteria</taxon>
        <taxon>Thermotogati</taxon>
        <taxon>Deinococcota</taxon>
        <taxon>Deinococci</taxon>
        <taxon>Thermales</taxon>
        <taxon>Thermaceae</taxon>
        <taxon>Thermus</taxon>
    </lineage>
</organism>
<dbReference type="Pfam" id="PF08279">
    <property type="entry name" value="HTH_11"/>
    <property type="match status" value="1"/>
</dbReference>
<dbReference type="Gene3D" id="1.10.10.10">
    <property type="entry name" value="Winged helix-like DNA-binding domain superfamily/Winged helix DNA-binding domain"/>
    <property type="match status" value="1"/>
</dbReference>
<evidence type="ECO:0000256" key="10">
    <source>
        <dbReference type="PROSITE-ProRule" id="PRU00169"/>
    </source>
</evidence>
<keyword evidence="5 9" id="KW-0805">Transcription regulation</keyword>
<dbReference type="EMBL" id="PELP01000554">
    <property type="protein sequence ID" value="RTH00229.1"/>
    <property type="molecule type" value="Genomic_DNA"/>
</dbReference>
<dbReference type="EMBL" id="PEMN01000008">
    <property type="protein sequence ID" value="RTI20932.1"/>
    <property type="molecule type" value="Genomic_DNA"/>
</dbReference>
<dbReference type="PROSITE" id="PS50110">
    <property type="entry name" value="RESPONSE_REGULATORY"/>
    <property type="match status" value="1"/>
</dbReference>
<dbReference type="GO" id="GO:0000156">
    <property type="term" value="F:phosphorelay response regulator activity"/>
    <property type="evidence" value="ECO:0007669"/>
    <property type="project" value="TreeGrafter"/>
</dbReference>
<accession>A0A430V7F9</accession>
<evidence type="ECO:0000256" key="9">
    <source>
        <dbReference type="PIRNR" id="PIRNR006171"/>
    </source>
</evidence>
<dbReference type="Pfam" id="PF00072">
    <property type="entry name" value="Response_reg"/>
    <property type="match status" value="1"/>
</dbReference>
<dbReference type="InterPro" id="IPR001789">
    <property type="entry name" value="Sig_transdc_resp-reg_receiver"/>
</dbReference>
<keyword evidence="8 9" id="KW-0804">Transcription</keyword>
<dbReference type="GO" id="GO:0003677">
    <property type="term" value="F:DNA binding"/>
    <property type="evidence" value="ECO:0007669"/>
    <property type="project" value="UniProtKB-KW"/>
</dbReference>
<dbReference type="InterPro" id="IPR036390">
    <property type="entry name" value="WH_DNA-bd_sf"/>
</dbReference>
<evidence type="ECO:0000256" key="4">
    <source>
        <dbReference type="ARBA" id="ARBA00023012"/>
    </source>
</evidence>
<dbReference type="AlphaFoldDB" id="A0A430V7F9"/>
<name>A0A430V7F9_THESC</name>
<feature type="domain" description="Response regulatory" evidence="12">
    <location>
        <begin position="3"/>
        <end position="113"/>
    </location>
</feature>
<evidence type="ECO:0000256" key="2">
    <source>
        <dbReference type="ARBA" id="ARBA00022490"/>
    </source>
</evidence>